<dbReference type="Proteomes" id="UP000245464">
    <property type="component" value="Chromosome 8"/>
</dbReference>
<evidence type="ECO:0000313" key="1">
    <source>
        <dbReference type="EMBL" id="KAF7567495.1"/>
    </source>
</evidence>
<dbReference type="AlphaFoldDB" id="A0A2W1E8G2"/>
<dbReference type="PANTHER" id="PTHR35340:SF5">
    <property type="entry name" value="ASST-DOMAIN-CONTAINING PROTEIN"/>
    <property type="match status" value="1"/>
</dbReference>
<evidence type="ECO:0000313" key="2">
    <source>
        <dbReference type="Proteomes" id="UP000245464"/>
    </source>
</evidence>
<dbReference type="KEGG" id="ptrr:90957759"/>
<dbReference type="RefSeq" id="XP_065960409.1">
    <property type="nucleotide sequence ID" value="XM_066109487.1"/>
</dbReference>
<name>A0A2W1E8G2_9PLEO</name>
<accession>A0A2W1E8G2</accession>
<proteinExistence type="predicted"/>
<organism evidence="1 2">
    <name type="scientific">Pyrenophora tritici-repentis</name>
    <dbReference type="NCBI Taxonomy" id="45151"/>
    <lineage>
        <taxon>Eukaryota</taxon>
        <taxon>Fungi</taxon>
        <taxon>Dikarya</taxon>
        <taxon>Ascomycota</taxon>
        <taxon>Pezizomycotina</taxon>
        <taxon>Dothideomycetes</taxon>
        <taxon>Pleosporomycetidae</taxon>
        <taxon>Pleosporales</taxon>
        <taxon>Pleosporineae</taxon>
        <taxon>Pleosporaceae</taxon>
        <taxon>Pyrenophora</taxon>
    </lineage>
</organism>
<reference evidence="1" key="1">
    <citation type="journal article" date="2018" name="BMC Genomics">
        <title>Comparative genomics of the wheat fungal pathogen Pyrenophora tritici-repentis reveals chromosomal variations and genome plasticity.</title>
        <authorList>
            <person name="Moolhuijzen P."/>
            <person name="See P.T."/>
            <person name="Hane J.K."/>
            <person name="Shi G."/>
            <person name="Liu Z."/>
            <person name="Oliver R.P."/>
            <person name="Moffat C.S."/>
        </authorList>
    </citation>
    <scope>NUCLEOTIDE SEQUENCE [LARGE SCALE GENOMIC DNA]</scope>
    <source>
        <strain evidence="1">M4</strain>
    </source>
</reference>
<dbReference type="PANTHER" id="PTHR35340">
    <property type="entry name" value="PQQ ENZYME REPEAT PROTEIN-RELATED"/>
    <property type="match status" value="1"/>
</dbReference>
<protein>
    <submittedName>
        <fullName evidence="1">Uncharacterized protein</fullName>
    </submittedName>
</protein>
<sequence>MLGYGSEPFFAELDHQGNILLDMQFGKSNVVNAYRTFRQQWQDKPATNPDLHWDREGNKVYFSWNGATDVDS</sequence>
<dbReference type="GeneID" id="90957759"/>
<comment type="caution">
    <text evidence="1">The sequence shown here is derived from an EMBL/GenBank/DDBJ whole genome shotgun (WGS) entry which is preliminary data.</text>
</comment>
<dbReference type="EMBL" id="NQIK02000008">
    <property type="protein sequence ID" value="KAF7567495.1"/>
    <property type="molecule type" value="Genomic_DNA"/>
</dbReference>
<dbReference type="InterPro" id="IPR053143">
    <property type="entry name" value="Arylsulfate_ST"/>
</dbReference>
<gene>
    <name evidence="1" type="ORF">PtrM4_140860</name>
</gene>